<dbReference type="RefSeq" id="WP_154432785.1">
    <property type="nucleotide sequence ID" value="NZ_VUMS01000024.1"/>
</dbReference>
<dbReference type="Pfam" id="PF00288">
    <property type="entry name" value="GHMP_kinases_N"/>
    <property type="match status" value="1"/>
</dbReference>
<dbReference type="NCBIfam" id="TIGR00154">
    <property type="entry name" value="ispE"/>
    <property type="match status" value="1"/>
</dbReference>
<dbReference type="GO" id="GO:0019288">
    <property type="term" value="P:isopentenyl diphosphate biosynthetic process, methylerythritol 4-phosphate pathway"/>
    <property type="evidence" value="ECO:0007669"/>
    <property type="project" value="UniProtKB-UniRule"/>
</dbReference>
<keyword evidence="13" id="KW-1185">Reference proteome</keyword>
<dbReference type="GO" id="GO:0016114">
    <property type="term" value="P:terpenoid biosynthetic process"/>
    <property type="evidence" value="ECO:0007669"/>
    <property type="project" value="UniProtKB-UniRule"/>
</dbReference>
<evidence type="ECO:0000313" key="12">
    <source>
        <dbReference type="EMBL" id="MST67383.1"/>
    </source>
</evidence>
<keyword evidence="4 9" id="KW-0808">Transferase</keyword>
<dbReference type="PIRSF" id="PIRSF010376">
    <property type="entry name" value="IspE"/>
    <property type="match status" value="1"/>
</dbReference>
<dbReference type="InterPro" id="IPR014721">
    <property type="entry name" value="Ribsml_uS5_D2-typ_fold_subgr"/>
</dbReference>
<dbReference type="EC" id="2.7.1.148" evidence="2 9"/>
<feature type="domain" description="GHMP kinase N-terminal" evidence="10">
    <location>
        <begin position="64"/>
        <end position="142"/>
    </location>
</feature>
<reference evidence="12 13" key="1">
    <citation type="submission" date="2019-08" db="EMBL/GenBank/DDBJ databases">
        <title>In-depth cultivation of the pig gut microbiome towards novel bacterial diversity and tailored functional studies.</title>
        <authorList>
            <person name="Wylensek D."/>
            <person name="Hitch T.C.A."/>
            <person name="Clavel T."/>
        </authorList>
    </citation>
    <scope>NUCLEOTIDE SEQUENCE [LARGE SCALE GENOMIC DNA]</scope>
    <source>
        <strain evidence="12 13">BSM-380-WT-5A</strain>
    </source>
</reference>
<dbReference type="InterPro" id="IPR036554">
    <property type="entry name" value="GHMP_kinase_C_sf"/>
</dbReference>
<dbReference type="InterPro" id="IPR013750">
    <property type="entry name" value="GHMP_kinase_C_dom"/>
</dbReference>
<sequence length="294" mass="32208">MHLQAFAKINLGLDVLGKREDGYHEVRMIMQTIRMYDQLDMRKSVEPGIHLTTNKKYIPVDENNLVWRAAKLMMDTCGIIEGVSIHLHKVIPVAAGMAGGSSDAAATLVGMNRLFHCGLSKEKLMELGVQIGADVPYCVLRGTALAEGIGEKLTVLPPMPDCWILIGKPGISVSTKYVYTTLDLNTDTVHPDIDGMKKALEDGNLYGITERMGNVLQDVTIPAYPEVERIKEQMKTLGAVNAMMSGSGPTVFGIFDNEEKAQEACQKLWESGSCQQVFLTVPFNNYGGKTIDGE</sequence>
<name>A0A7X2P4J1_9FIRM</name>
<evidence type="ECO:0000256" key="8">
    <source>
        <dbReference type="ARBA" id="ARBA00032554"/>
    </source>
</evidence>
<keyword evidence="9" id="KW-0414">Isoprene biosynthesis</keyword>
<dbReference type="HAMAP" id="MF_00061">
    <property type="entry name" value="IspE"/>
    <property type="match status" value="1"/>
</dbReference>
<dbReference type="InterPro" id="IPR006204">
    <property type="entry name" value="GHMP_kinase_N_dom"/>
</dbReference>
<evidence type="ECO:0000256" key="5">
    <source>
        <dbReference type="ARBA" id="ARBA00022741"/>
    </source>
</evidence>
<evidence type="ECO:0000256" key="2">
    <source>
        <dbReference type="ARBA" id="ARBA00012052"/>
    </source>
</evidence>
<dbReference type="NCBIfam" id="NF011202">
    <property type="entry name" value="PRK14608.1"/>
    <property type="match status" value="1"/>
</dbReference>
<evidence type="ECO:0000259" key="11">
    <source>
        <dbReference type="Pfam" id="PF08544"/>
    </source>
</evidence>
<comment type="similarity">
    <text evidence="1 9">Belongs to the GHMP kinase family. IspE subfamily.</text>
</comment>
<organism evidence="12 13">
    <name type="scientific">Oliverpabstia intestinalis</name>
    <dbReference type="NCBI Taxonomy" id="2606633"/>
    <lineage>
        <taxon>Bacteria</taxon>
        <taxon>Bacillati</taxon>
        <taxon>Bacillota</taxon>
        <taxon>Clostridia</taxon>
        <taxon>Lachnospirales</taxon>
        <taxon>Lachnospiraceae</taxon>
        <taxon>Oliverpabstia</taxon>
    </lineage>
</organism>
<evidence type="ECO:0000256" key="3">
    <source>
        <dbReference type="ARBA" id="ARBA00017473"/>
    </source>
</evidence>
<dbReference type="Proteomes" id="UP000440513">
    <property type="component" value="Unassembled WGS sequence"/>
</dbReference>
<evidence type="ECO:0000259" key="10">
    <source>
        <dbReference type="Pfam" id="PF00288"/>
    </source>
</evidence>
<dbReference type="GO" id="GO:0005524">
    <property type="term" value="F:ATP binding"/>
    <property type="evidence" value="ECO:0007669"/>
    <property type="project" value="UniProtKB-UniRule"/>
</dbReference>
<dbReference type="EMBL" id="VUMS01000024">
    <property type="protein sequence ID" value="MST67383.1"/>
    <property type="molecule type" value="Genomic_DNA"/>
</dbReference>
<dbReference type="GO" id="GO:0050515">
    <property type="term" value="F:4-(cytidine 5'-diphospho)-2-C-methyl-D-erythritol kinase activity"/>
    <property type="evidence" value="ECO:0007669"/>
    <property type="project" value="UniProtKB-UniRule"/>
</dbReference>
<comment type="catalytic activity">
    <reaction evidence="9">
        <text>4-CDP-2-C-methyl-D-erythritol + ATP = 4-CDP-2-C-methyl-D-erythritol 2-phosphate + ADP + H(+)</text>
        <dbReference type="Rhea" id="RHEA:18437"/>
        <dbReference type="ChEBI" id="CHEBI:15378"/>
        <dbReference type="ChEBI" id="CHEBI:30616"/>
        <dbReference type="ChEBI" id="CHEBI:57823"/>
        <dbReference type="ChEBI" id="CHEBI:57919"/>
        <dbReference type="ChEBI" id="CHEBI:456216"/>
        <dbReference type="EC" id="2.7.1.148"/>
    </reaction>
</comment>
<dbReference type="AlphaFoldDB" id="A0A7X2P4J1"/>
<comment type="function">
    <text evidence="9">Catalyzes the phosphorylation of the position 2 hydroxy group of 4-diphosphocytidyl-2C-methyl-D-erythritol.</text>
</comment>
<evidence type="ECO:0000256" key="1">
    <source>
        <dbReference type="ARBA" id="ARBA00009684"/>
    </source>
</evidence>
<dbReference type="SUPFAM" id="SSF54211">
    <property type="entry name" value="Ribosomal protein S5 domain 2-like"/>
    <property type="match status" value="1"/>
</dbReference>
<dbReference type="InterPro" id="IPR004424">
    <property type="entry name" value="IspE"/>
</dbReference>
<feature type="domain" description="GHMP kinase C-terminal" evidence="11">
    <location>
        <begin position="196"/>
        <end position="268"/>
    </location>
</feature>
<dbReference type="UniPathway" id="UPA00056">
    <property type="reaction ID" value="UER00094"/>
</dbReference>
<accession>A0A7X2P4J1</accession>
<comment type="pathway">
    <text evidence="9">Isoprenoid biosynthesis; isopentenyl diphosphate biosynthesis via DXP pathway; isopentenyl diphosphate from 1-deoxy-D-xylulose 5-phosphate: step 3/6.</text>
</comment>
<gene>
    <name evidence="9" type="primary">ispE</name>
    <name evidence="12" type="ORF">FYJ57_11810</name>
</gene>
<evidence type="ECO:0000256" key="4">
    <source>
        <dbReference type="ARBA" id="ARBA00022679"/>
    </source>
</evidence>
<dbReference type="PANTHER" id="PTHR43527:SF2">
    <property type="entry name" value="4-DIPHOSPHOCYTIDYL-2-C-METHYL-D-ERYTHRITOL KINASE, CHLOROPLASTIC"/>
    <property type="match status" value="1"/>
</dbReference>
<proteinExistence type="inferred from homology"/>
<comment type="caution">
    <text evidence="12">The sequence shown here is derived from an EMBL/GenBank/DDBJ whole genome shotgun (WGS) entry which is preliminary data.</text>
</comment>
<dbReference type="Gene3D" id="3.30.230.10">
    <property type="match status" value="1"/>
</dbReference>
<keyword evidence="7 9" id="KW-0067">ATP-binding</keyword>
<evidence type="ECO:0000256" key="6">
    <source>
        <dbReference type="ARBA" id="ARBA00022777"/>
    </source>
</evidence>
<protein>
    <recommendedName>
        <fullName evidence="3 9">4-diphosphocytidyl-2-C-methyl-D-erythritol kinase</fullName>
        <shortName evidence="9">CMK</shortName>
        <ecNumber evidence="2 9">2.7.1.148</ecNumber>
    </recommendedName>
    <alternativeName>
        <fullName evidence="8 9">4-(cytidine-5'-diphospho)-2-C-methyl-D-erythritol kinase</fullName>
    </alternativeName>
</protein>
<keyword evidence="5 9" id="KW-0547">Nucleotide-binding</keyword>
<feature type="active site" evidence="9">
    <location>
        <position position="134"/>
    </location>
</feature>
<feature type="active site" evidence="9">
    <location>
        <position position="8"/>
    </location>
</feature>
<dbReference type="InterPro" id="IPR020568">
    <property type="entry name" value="Ribosomal_Su5_D2-typ_SF"/>
</dbReference>
<dbReference type="Gene3D" id="3.30.70.890">
    <property type="entry name" value="GHMP kinase, C-terminal domain"/>
    <property type="match status" value="1"/>
</dbReference>
<feature type="binding site" evidence="9">
    <location>
        <begin position="92"/>
        <end position="102"/>
    </location>
    <ligand>
        <name>ATP</name>
        <dbReference type="ChEBI" id="CHEBI:30616"/>
    </ligand>
</feature>
<evidence type="ECO:0000313" key="13">
    <source>
        <dbReference type="Proteomes" id="UP000440513"/>
    </source>
</evidence>
<dbReference type="Pfam" id="PF08544">
    <property type="entry name" value="GHMP_kinases_C"/>
    <property type="match status" value="1"/>
</dbReference>
<dbReference type="SUPFAM" id="SSF55060">
    <property type="entry name" value="GHMP Kinase, C-terminal domain"/>
    <property type="match status" value="1"/>
</dbReference>
<dbReference type="PANTHER" id="PTHR43527">
    <property type="entry name" value="4-DIPHOSPHOCYTIDYL-2-C-METHYL-D-ERYTHRITOL KINASE, CHLOROPLASTIC"/>
    <property type="match status" value="1"/>
</dbReference>
<evidence type="ECO:0000256" key="7">
    <source>
        <dbReference type="ARBA" id="ARBA00022840"/>
    </source>
</evidence>
<keyword evidence="6 9" id="KW-0418">Kinase</keyword>
<evidence type="ECO:0000256" key="9">
    <source>
        <dbReference type="HAMAP-Rule" id="MF_00061"/>
    </source>
</evidence>